<evidence type="ECO:0000259" key="6">
    <source>
        <dbReference type="Pfam" id="PF00850"/>
    </source>
</evidence>
<dbReference type="OrthoDB" id="9808367at2"/>
<dbReference type="InterPro" id="IPR000286">
    <property type="entry name" value="HDACs"/>
</dbReference>
<dbReference type="GO" id="GO:0040029">
    <property type="term" value="P:epigenetic regulation of gene expression"/>
    <property type="evidence" value="ECO:0007669"/>
    <property type="project" value="TreeGrafter"/>
</dbReference>
<dbReference type="SUPFAM" id="SSF52768">
    <property type="entry name" value="Arginase/deacetylase"/>
    <property type="match status" value="1"/>
</dbReference>
<dbReference type="HOGENOM" id="CLU_007727_8_0_0"/>
<dbReference type="PRINTS" id="PR01272">
    <property type="entry name" value="ACUCPROTEIN"/>
</dbReference>
<dbReference type="InterPro" id="IPR023696">
    <property type="entry name" value="Ureohydrolase_dom_sf"/>
</dbReference>
<dbReference type="eggNOG" id="COG0123">
    <property type="taxonomic scope" value="Bacteria"/>
</dbReference>
<organism evidence="7 8">
    <name type="scientific">Marinithermus hydrothermalis (strain DSM 14884 / JCM 11576 / T1)</name>
    <dbReference type="NCBI Taxonomy" id="869210"/>
    <lineage>
        <taxon>Bacteria</taxon>
        <taxon>Thermotogati</taxon>
        <taxon>Deinococcota</taxon>
        <taxon>Deinococci</taxon>
        <taxon>Thermales</taxon>
        <taxon>Thermaceae</taxon>
        <taxon>Marinithermus</taxon>
    </lineage>
</organism>
<dbReference type="Pfam" id="PF00850">
    <property type="entry name" value="Hist_deacetyl"/>
    <property type="match status" value="1"/>
</dbReference>
<comment type="similarity">
    <text evidence="2">Belongs to the histone deacetylase family.</text>
</comment>
<evidence type="ECO:0000256" key="5">
    <source>
        <dbReference type="SAM" id="MobiDB-lite"/>
    </source>
</evidence>
<feature type="region of interest" description="Disordered" evidence="5">
    <location>
        <begin position="334"/>
        <end position="359"/>
    </location>
</feature>
<dbReference type="InterPro" id="IPR023801">
    <property type="entry name" value="His_deacetylse_dom"/>
</dbReference>
<keyword evidence="4" id="KW-0006">Acetoin catabolism</keyword>
<dbReference type="PRINTS" id="PR01270">
    <property type="entry name" value="HDASUPER"/>
</dbReference>
<protein>
    <recommendedName>
        <fullName evidence="3">Acetoin utilization protein AcuC</fullName>
    </recommendedName>
</protein>
<dbReference type="EMBL" id="CP002630">
    <property type="protein sequence ID" value="AEB11230.1"/>
    <property type="molecule type" value="Genomic_DNA"/>
</dbReference>
<dbReference type="STRING" id="869210.Marky_0478"/>
<dbReference type="InterPro" id="IPR037138">
    <property type="entry name" value="His_deacetylse_dom_sf"/>
</dbReference>
<dbReference type="PANTHER" id="PTHR10625:SF10">
    <property type="entry name" value="HISTONE DEACETYLASE HDAC1"/>
    <property type="match status" value="1"/>
</dbReference>
<dbReference type="Gene3D" id="3.40.800.20">
    <property type="entry name" value="Histone deacetylase domain"/>
    <property type="match status" value="1"/>
</dbReference>
<evidence type="ECO:0000256" key="1">
    <source>
        <dbReference type="ARBA" id="ARBA00005101"/>
    </source>
</evidence>
<gene>
    <name evidence="7" type="ordered locus">Marky_0478</name>
</gene>
<accession>F2NLX3</accession>
<dbReference type="AlphaFoldDB" id="F2NLX3"/>
<dbReference type="GO" id="GO:0004407">
    <property type="term" value="F:histone deacetylase activity"/>
    <property type="evidence" value="ECO:0007669"/>
    <property type="project" value="TreeGrafter"/>
</dbReference>
<evidence type="ECO:0000313" key="8">
    <source>
        <dbReference type="Proteomes" id="UP000007030"/>
    </source>
</evidence>
<dbReference type="GO" id="GO:0045150">
    <property type="term" value="P:acetoin catabolic process"/>
    <property type="evidence" value="ECO:0007669"/>
    <property type="project" value="UniProtKB-UniPathway"/>
</dbReference>
<feature type="domain" description="Histone deacetylase" evidence="6">
    <location>
        <begin position="19"/>
        <end position="310"/>
    </location>
</feature>
<dbReference type="InterPro" id="IPR003085">
    <property type="entry name" value="AcuC"/>
</dbReference>
<dbReference type="KEGG" id="mhd:Marky_0478"/>
<comment type="pathway">
    <text evidence="1">Ketone degradation; acetoin degradation.</text>
</comment>
<sequence>MVPVIYHPAYLSYNFGPQHPFSPVRLEMLLDLLHALGYPPPLHTPPQATRAEVLRVHAERFVTRVEAAARGAPPADLHHYGLGTTDTPVFPEMDAAARWIVGGTLEGARLIAAGRTQRVLQLGGGLHHAQYDKASGFCVYNDLAVAIRYLTDQGLRVAYIDIDVHHGDGVQWIFYDDPNVLTLSLHESGRYLFPGTGTVLELGRGAGAGLKLNLPLEPFTQDASYLEVFERVAPAALEAFRPDVLVVQCGADAHYMDPLADLLLTTQAYEQLFQRVLDLARAHTGGRALFTLGGGYALDATVRVWALLYHVLLELPLPKALPEAWRATWQERTGHPLTPTLHDPPGTPPETPRRKEIERRNRQVAERLLQLASAYWG</sequence>
<evidence type="ECO:0000256" key="4">
    <source>
        <dbReference type="ARBA" id="ARBA00022627"/>
    </source>
</evidence>
<dbReference type="PANTHER" id="PTHR10625">
    <property type="entry name" value="HISTONE DEACETYLASE HDAC1-RELATED"/>
    <property type="match status" value="1"/>
</dbReference>
<evidence type="ECO:0000313" key="7">
    <source>
        <dbReference type="EMBL" id="AEB11230.1"/>
    </source>
</evidence>
<dbReference type="CDD" id="cd09994">
    <property type="entry name" value="HDAC_AcuC_like"/>
    <property type="match status" value="1"/>
</dbReference>
<dbReference type="UniPathway" id="UPA00040"/>
<evidence type="ECO:0000256" key="3">
    <source>
        <dbReference type="ARBA" id="ARBA00020218"/>
    </source>
</evidence>
<evidence type="ECO:0000256" key="2">
    <source>
        <dbReference type="ARBA" id="ARBA00005947"/>
    </source>
</evidence>
<proteinExistence type="inferred from homology"/>
<reference evidence="7 8" key="1">
    <citation type="journal article" date="2012" name="Stand. Genomic Sci.">
        <title>Complete genome sequence of the aerobic, heterotroph Marinithermus hydrothermalis type strain (T1(T)) from a deep-sea hydrothermal vent chimney.</title>
        <authorList>
            <person name="Copeland A."/>
            <person name="Gu W."/>
            <person name="Yasawong M."/>
            <person name="Lapidus A."/>
            <person name="Lucas S."/>
            <person name="Deshpande S."/>
            <person name="Pagani I."/>
            <person name="Tapia R."/>
            <person name="Cheng J.F."/>
            <person name="Goodwin L.A."/>
            <person name="Pitluck S."/>
            <person name="Liolios K."/>
            <person name="Ivanova N."/>
            <person name="Mavromatis K."/>
            <person name="Mikhailova N."/>
            <person name="Pati A."/>
            <person name="Chen A."/>
            <person name="Palaniappan K."/>
            <person name="Land M."/>
            <person name="Pan C."/>
            <person name="Brambilla E.M."/>
            <person name="Rohde M."/>
            <person name="Tindall B.J."/>
            <person name="Sikorski J."/>
            <person name="Goker M."/>
            <person name="Detter J.C."/>
            <person name="Bristow J."/>
            <person name="Eisen J.A."/>
            <person name="Markowitz V."/>
            <person name="Hugenholtz P."/>
            <person name="Kyrpides N.C."/>
            <person name="Klenk H.P."/>
            <person name="Woyke T."/>
        </authorList>
    </citation>
    <scope>NUCLEOTIDE SEQUENCE [LARGE SCALE GENOMIC DNA]</scope>
    <source>
        <strain evidence="8">DSM 14884 / JCM 11576 / T1</strain>
    </source>
</reference>
<name>F2NLX3_MARHT</name>
<keyword evidence="8" id="KW-1185">Reference proteome</keyword>
<dbReference type="RefSeq" id="WP_013703283.1">
    <property type="nucleotide sequence ID" value="NC_015387.1"/>
</dbReference>
<dbReference type="Proteomes" id="UP000007030">
    <property type="component" value="Chromosome"/>
</dbReference>